<evidence type="ECO:0000313" key="3">
    <source>
        <dbReference type="Proteomes" id="UP000242450"/>
    </source>
</evidence>
<feature type="compositionally biased region" description="Low complexity" evidence="1">
    <location>
        <begin position="22"/>
        <end position="31"/>
    </location>
</feature>
<accession>A0A212C965</accession>
<organism evidence="2 3">
    <name type="scientific">Cervus elaphus hippelaphus</name>
    <name type="common">European red deer</name>
    <dbReference type="NCBI Taxonomy" id="46360"/>
    <lineage>
        <taxon>Eukaryota</taxon>
        <taxon>Metazoa</taxon>
        <taxon>Chordata</taxon>
        <taxon>Craniata</taxon>
        <taxon>Vertebrata</taxon>
        <taxon>Euteleostomi</taxon>
        <taxon>Mammalia</taxon>
        <taxon>Eutheria</taxon>
        <taxon>Laurasiatheria</taxon>
        <taxon>Artiodactyla</taxon>
        <taxon>Ruminantia</taxon>
        <taxon>Pecora</taxon>
        <taxon>Cervidae</taxon>
        <taxon>Cervinae</taxon>
        <taxon>Cervus</taxon>
    </lineage>
</organism>
<feature type="compositionally biased region" description="Basic and acidic residues" evidence="1">
    <location>
        <begin position="9"/>
        <end position="19"/>
    </location>
</feature>
<reference evidence="2 3" key="1">
    <citation type="journal article" date="2018" name="Mol. Genet. Genomics">
        <title>The red deer Cervus elaphus genome CerEla1.0: sequencing, annotating, genes, and chromosomes.</title>
        <authorList>
            <person name="Bana N.A."/>
            <person name="Nyiri A."/>
            <person name="Nagy J."/>
            <person name="Frank K."/>
            <person name="Nagy T."/>
            <person name="Steger V."/>
            <person name="Schiller M."/>
            <person name="Lakatos P."/>
            <person name="Sugar L."/>
            <person name="Horn P."/>
            <person name="Barta E."/>
            <person name="Orosz L."/>
        </authorList>
    </citation>
    <scope>NUCLEOTIDE SEQUENCE [LARGE SCALE GENOMIC DNA]</scope>
    <source>
        <strain evidence="2">Hungarian</strain>
    </source>
</reference>
<gene>
    <name evidence="2" type="ORF">Celaphus_00010622</name>
</gene>
<evidence type="ECO:0000313" key="2">
    <source>
        <dbReference type="EMBL" id="OWK02538.1"/>
    </source>
</evidence>
<keyword evidence="3" id="KW-1185">Reference proteome</keyword>
<comment type="caution">
    <text evidence="2">The sequence shown here is derived from an EMBL/GenBank/DDBJ whole genome shotgun (WGS) entry which is preliminary data.</text>
</comment>
<feature type="region of interest" description="Disordered" evidence="1">
    <location>
        <begin position="1"/>
        <end position="37"/>
    </location>
</feature>
<dbReference type="AlphaFoldDB" id="A0A212C965"/>
<dbReference type="Proteomes" id="UP000242450">
    <property type="component" value="Chromosome 24"/>
</dbReference>
<protein>
    <submittedName>
        <fullName evidence="2">Uncharacterized protein</fullName>
    </submittedName>
</protein>
<name>A0A212C965_CEREH</name>
<proteinExistence type="predicted"/>
<dbReference type="EMBL" id="MKHE01000024">
    <property type="protein sequence ID" value="OWK02538.1"/>
    <property type="molecule type" value="Genomic_DNA"/>
</dbReference>
<evidence type="ECO:0000256" key="1">
    <source>
        <dbReference type="SAM" id="MobiDB-lite"/>
    </source>
</evidence>
<sequence length="68" mass="7368">MCIVAGDDLAVHQRGEDGGRVAQHAPDAQQQQHEEVEHGPQLGHFHVLDGLRVDDESQASALNSLCED</sequence>